<comment type="subcellular location">
    <subcellularLocation>
        <location evidence="1">Cell inner membrane</location>
        <topology evidence="1">Multi-pass membrane protein</topology>
    </subcellularLocation>
    <subcellularLocation>
        <location evidence="12">Cell membrane</location>
        <topology evidence="12">Multi-pass membrane protein</topology>
    </subcellularLocation>
</comment>
<dbReference type="Pfam" id="PF12911">
    <property type="entry name" value="OppC_N"/>
    <property type="match status" value="1"/>
</dbReference>
<organism evidence="15">
    <name type="scientific">Mycolicibacterium mucogenicum DSM 44124</name>
    <dbReference type="NCBI Taxonomy" id="1226753"/>
    <lineage>
        <taxon>Bacteria</taxon>
        <taxon>Bacillati</taxon>
        <taxon>Actinomycetota</taxon>
        <taxon>Actinomycetes</taxon>
        <taxon>Mycobacteriales</taxon>
        <taxon>Mycobacteriaceae</taxon>
        <taxon>Mycolicibacterium</taxon>
    </lineage>
</organism>
<dbReference type="InterPro" id="IPR000515">
    <property type="entry name" value="MetI-like"/>
</dbReference>
<dbReference type="KEGG" id="mmuc:C1S78_006575"/>
<evidence type="ECO:0000256" key="11">
    <source>
        <dbReference type="ARBA" id="ARBA00072251"/>
    </source>
</evidence>
<protein>
    <recommendedName>
        <fullName evidence="11">Oligopeptide transport system permease protein OppC</fullName>
    </recommendedName>
</protein>
<proteinExistence type="inferred from homology"/>
<keyword evidence="5 12" id="KW-0812">Transmembrane</keyword>
<dbReference type="GO" id="GO:0015031">
    <property type="term" value="P:protein transport"/>
    <property type="evidence" value="ECO:0007669"/>
    <property type="project" value="UniProtKB-KW"/>
</dbReference>
<dbReference type="Gene3D" id="1.10.3720.10">
    <property type="entry name" value="MetI-like"/>
    <property type="match status" value="1"/>
</dbReference>
<dbReference type="InterPro" id="IPR025966">
    <property type="entry name" value="OppC_N"/>
</dbReference>
<evidence type="ECO:0000313" key="15">
    <source>
        <dbReference type="EMBL" id="TLH52060.1"/>
    </source>
</evidence>
<comment type="similarity">
    <text evidence="10">Belongs to the binding-protein-dependent transport system permease family. OppBC subfamily.</text>
</comment>
<evidence type="ECO:0000313" key="16">
    <source>
        <dbReference type="Proteomes" id="UP000309231"/>
    </source>
</evidence>
<keyword evidence="7" id="KW-0653">Protein transport</keyword>
<keyword evidence="6" id="KW-0571">Peptide transport</keyword>
<accession>A0A8H2JBY7</accession>
<evidence type="ECO:0000259" key="13">
    <source>
        <dbReference type="PROSITE" id="PS50928"/>
    </source>
</evidence>
<dbReference type="PANTHER" id="PTHR43386">
    <property type="entry name" value="OLIGOPEPTIDE TRANSPORT SYSTEM PERMEASE PROTEIN APPC"/>
    <property type="match status" value="1"/>
</dbReference>
<evidence type="ECO:0000256" key="1">
    <source>
        <dbReference type="ARBA" id="ARBA00004429"/>
    </source>
</evidence>
<dbReference type="InterPro" id="IPR050366">
    <property type="entry name" value="BP-dependent_transpt_permease"/>
</dbReference>
<dbReference type="InterPro" id="IPR035906">
    <property type="entry name" value="MetI-like_sf"/>
</dbReference>
<feature type="transmembrane region" description="Helical" evidence="12">
    <location>
        <begin position="260"/>
        <end position="280"/>
    </location>
</feature>
<reference evidence="15" key="1">
    <citation type="submission" date="2018-01" db="EMBL/GenBank/DDBJ databases">
        <title>Comparative genomics of Mycobacterium mucogenicum and Mycobacterium neoaurum clade members emphasizing tRNA and non-coding RNA.</title>
        <authorList>
            <person name="Behra P.R.K."/>
            <person name="Pettersson B.M.F."/>
            <person name="Das S."/>
            <person name="Dasgupta S."/>
            <person name="Kirsebom L.A."/>
        </authorList>
    </citation>
    <scope>NUCLEOTIDE SEQUENCE</scope>
    <source>
        <strain evidence="15">DSM 44124</strain>
    </source>
</reference>
<dbReference type="Proteomes" id="UP000309231">
    <property type="component" value="Chromosome"/>
</dbReference>
<feature type="domain" description="ABC transmembrane type-1" evidence="13">
    <location>
        <begin position="89"/>
        <end position="280"/>
    </location>
</feature>
<name>A0A8H2JBY7_MYCMU</name>
<evidence type="ECO:0000256" key="6">
    <source>
        <dbReference type="ARBA" id="ARBA00022856"/>
    </source>
</evidence>
<dbReference type="GO" id="GO:0055085">
    <property type="term" value="P:transmembrane transport"/>
    <property type="evidence" value="ECO:0007669"/>
    <property type="project" value="InterPro"/>
</dbReference>
<evidence type="ECO:0000256" key="8">
    <source>
        <dbReference type="ARBA" id="ARBA00022989"/>
    </source>
</evidence>
<keyword evidence="8 12" id="KW-1133">Transmembrane helix</keyword>
<evidence type="ECO:0000313" key="14">
    <source>
        <dbReference type="EMBL" id="QPG70632.1"/>
    </source>
</evidence>
<reference evidence="14 16" key="2">
    <citation type="journal article" date="2019" name="BMC Evol. Biol.">
        <title>Comparative genomics of Mycobacterium mucogenicum and Mycobacterium neoaurum clade members emphasizing tRNA and non-coding RNA.</title>
        <authorList>
            <person name="Behra P.R.K."/>
            <person name="Pettersson B.M.F."/>
            <person name="Das S."/>
            <person name="Dasgupta S."/>
            <person name="Kirsebom L.A."/>
        </authorList>
    </citation>
    <scope>NUCLEOTIDE SEQUENCE [LARGE SCALE GENOMIC DNA]</scope>
    <source>
        <strain evidence="14 16">DSM 44124</strain>
    </source>
</reference>
<dbReference type="GeneID" id="76724562"/>
<keyword evidence="9 12" id="KW-0472">Membrane</keyword>
<dbReference type="Pfam" id="PF00528">
    <property type="entry name" value="BPD_transp_1"/>
    <property type="match status" value="1"/>
</dbReference>
<dbReference type="GO" id="GO:0005886">
    <property type="term" value="C:plasma membrane"/>
    <property type="evidence" value="ECO:0007669"/>
    <property type="project" value="UniProtKB-SubCell"/>
</dbReference>
<sequence length="304" mass="33260">MSVQFGLPRARFASRRTLVARRFVRNRPAVVSLVLLVALFVGCYALPPLLPYAYTDMDFDALLQPPDGRHLFGTNALGQDVLAQTLRGMQKSMLIGVCVAVISTVIAATVGSVAGYFGGWRDRVLMWIVDLLLVIPGFILIAIVTPRIRHQSTVLWLVILLAAFSWMISSRMVRGLTMSLREREFVTAARYMGVSHARIIARHIVPNVASILIIDTTLNVGVAILAETGLSYLGFGVQPPDVSLGTLIADGTPSVTTFPWVFLFPAGVLVLIVLCANLIGDGLRDALDPSARPRRRRRSAEVKR</sequence>
<keyword evidence="4" id="KW-0997">Cell inner membrane</keyword>
<evidence type="ECO:0000256" key="10">
    <source>
        <dbReference type="ARBA" id="ARBA00024202"/>
    </source>
</evidence>
<keyword evidence="16" id="KW-1185">Reference proteome</keyword>
<feature type="transmembrane region" description="Helical" evidence="12">
    <location>
        <begin position="204"/>
        <end position="226"/>
    </location>
</feature>
<dbReference type="RefSeq" id="WP_053854216.1">
    <property type="nucleotide sequence ID" value="NZ_ANBS01000021.1"/>
</dbReference>
<feature type="transmembrane region" description="Helical" evidence="12">
    <location>
        <begin position="154"/>
        <end position="173"/>
    </location>
</feature>
<evidence type="ECO:0000256" key="12">
    <source>
        <dbReference type="RuleBase" id="RU363032"/>
    </source>
</evidence>
<dbReference type="PROSITE" id="PS50928">
    <property type="entry name" value="ABC_TM1"/>
    <property type="match status" value="1"/>
</dbReference>
<evidence type="ECO:0000256" key="9">
    <source>
        <dbReference type="ARBA" id="ARBA00023136"/>
    </source>
</evidence>
<dbReference type="EMBL" id="CP062008">
    <property type="protein sequence ID" value="QPG70632.1"/>
    <property type="molecule type" value="Genomic_DNA"/>
</dbReference>
<keyword evidence="3" id="KW-1003">Cell membrane</keyword>
<dbReference type="GO" id="GO:0015833">
    <property type="term" value="P:peptide transport"/>
    <property type="evidence" value="ECO:0007669"/>
    <property type="project" value="UniProtKB-KW"/>
</dbReference>
<dbReference type="EMBL" id="POTL01000001">
    <property type="protein sequence ID" value="TLH52060.1"/>
    <property type="molecule type" value="Genomic_DNA"/>
</dbReference>
<evidence type="ECO:0000256" key="7">
    <source>
        <dbReference type="ARBA" id="ARBA00022927"/>
    </source>
</evidence>
<dbReference type="SUPFAM" id="SSF161098">
    <property type="entry name" value="MetI-like"/>
    <property type="match status" value="1"/>
</dbReference>
<feature type="transmembrane region" description="Helical" evidence="12">
    <location>
        <begin position="93"/>
        <end position="117"/>
    </location>
</feature>
<evidence type="ECO:0000256" key="5">
    <source>
        <dbReference type="ARBA" id="ARBA00022692"/>
    </source>
</evidence>
<dbReference type="CDD" id="cd06261">
    <property type="entry name" value="TM_PBP2"/>
    <property type="match status" value="1"/>
</dbReference>
<evidence type="ECO:0000256" key="2">
    <source>
        <dbReference type="ARBA" id="ARBA00022448"/>
    </source>
</evidence>
<reference evidence="14 16" key="3">
    <citation type="journal article" date="2019" name="Sci. Rep.">
        <title>Insight into the biology of Mycobacterium mucogenicum and Mycobacterium neoaurum clade members.</title>
        <authorList>
            <person name="Behra P.R.K."/>
            <person name="Pettersson B.M.F."/>
            <person name="Ramesh M."/>
            <person name="Dasgupta S."/>
            <person name="Kirsebom L.A."/>
        </authorList>
    </citation>
    <scope>NUCLEOTIDE SEQUENCE [LARGE SCALE GENOMIC DNA]</scope>
    <source>
        <strain evidence="14 16">DSM 44124</strain>
    </source>
</reference>
<dbReference type="AlphaFoldDB" id="A0A8H2JBY7"/>
<evidence type="ECO:0000256" key="3">
    <source>
        <dbReference type="ARBA" id="ARBA00022475"/>
    </source>
</evidence>
<keyword evidence="2 12" id="KW-0813">Transport</keyword>
<feature type="transmembrane region" description="Helical" evidence="12">
    <location>
        <begin position="124"/>
        <end position="148"/>
    </location>
</feature>
<dbReference type="PANTHER" id="PTHR43386:SF2">
    <property type="entry name" value="OLIGOPEPTIDE TRANSPORT SYSTEM PERMEASE PROTEIN OPPC"/>
    <property type="match status" value="1"/>
</dbReference>
<gene>
    <name evidence="14" type="ORF">C1S78_006575</name>
    <name evidence="15" type="ORF">C1S78_06570</name>
</gene>
<evidence type="ECO:0000256" key="4">
    <source>
        <dbReference type="ARBA" id="ARBA00022519"/>
    </source>
</evidence>